<dbReference type="AlphaFoldDB" id="A0A0P9YEP8"/>
<comment type="caution">
    <text evidence="3">The sequence shown here is derived from an EMBL/GenBank/DDBJ whole genome shotgun (WGS) entry which is preliminary data.</text>
</comment>
<dbReference type="Proteomes" id="UP000050562">
    <property type="component" value="Unassembled WGS sequence"/>
</dbReference>
<dbReference type="PANTHER" id="PTHR35848">
    <property type="entry name" value="OXALATE-BINDING PROTEIN"/>
    <property type="match status" value="1"/>
</dbReference>
<dbReference type="InterPro" id="IPR051610">
    <property type="entry name" value="GPI/OXD"/>
</dbReference>
<evidence type="ECO:0000259" key="2">
    <source>
        <dbReference type="Pfam" id="PF07883"/>
    </source>
</evidence>
<feature type="domain" description="Cupin type-2" evidence="2">
    <location>
        <begin position="59"/>
        <end position="128"/>
    </location>
</feature>
<evidence type="ECO:0000313" key="4">
    <source>
        <dbReference type="Proteomes" id="UP000050562"/>
    </source>
</evidence>
<keyword evidence="1" id="KW-0479">Metal-binding</keyword>
<dbReference type="CDD" id="cd02224">
    <property type="entry name" value="cupin_SPO2919-like"/>
    <property type="match status" value="1"/>
</dbReference>
<dbReference type="InterPro" id="IPR011051">
    <property type="entry name" value="RmlC_Cupin_sf"/>
</dbReference>
<evidence type="ECO:0000313" key="3">
    <source>
        <dbReference type="EMBL" id="KPY41993.1"/>
    </source>
</evidence>
<name>A0A0P9YEP8_9PSED</name>
<dbReference type="InterPro" id="IPR014710">
    <property type="entry name" value="RmlC-like_jellyroll"/>
</dbReference>
<dbReference type="PATRIC" id="fig|251707.3.peg.4191"/>
<protein>
    <submittedName>
        <fullName evidence="3">Auxin-binding protein</fullName>
    </submittedName>
</protein>
<dbReference type="Gene3D" id="2.60.120.10">
    <property type="entry name" value="Jelly Rolls"/>
    <property type="match status" value="1"/>
</dbReference>
<evidence type="ECO:0000256" key="1">
    <source>
        <dbReference type="ARBA" id="ARBA00022723"/>
    </source>
</evidence>
<reference evidence="3 4" key="1">
    <citation type="submission" date="2015-09" db="EMBL/GenBank/DDBJ databases">
        <title>Genome announcement of multiple Pseudomonas syringae strains.</title>
        <authorList>
            <person name="Thakur S."/>
            <person name="Wang P.W."/>
            <person name="Gong Y."/>
            <person name="Weir B.S."/>
            <person name="Guttman D.S."/>
        </authorList>
    </citation>
    <scope>NUCLEOTIDE SEQUENCE [LARGE SCALE GENOMIC DNA]</scope>
    <source>
        <strain evidence="3 4">ICMP3956</strain>
    </source>
</reference>
<accession>A0A0P9YEP8</accession>
<proteinExistence type="predicted"/>
<dbReference type="Pfam" id="PF07883">
    <property type="entry name" value="Cupin_2"/>
    <property type="match status" value="1"/>
</dbReference>
<organism evidence="3 4">
    <name type="scientific">Pseudomonas syringae pv. primulae</name>
    <dbReference type="NCBI Taxonomy" id="251707"/>
    <lineage>
        <taxon>Bacteria</taxon>
        <taxon>Pseudomonadati</taxon>
        <taxon>Pseudomonadota</taxon>
        <taxon>Gammaproteobacteria</taxon>
        <taxon>Pseudomonadales</taxon>
        <taxon>Pseudomonadaceae</taxon>
        <taxon>Pseudomonas</taxon>
    </lineage>
</organism>
<dbReference type="SUPFAM" id="SSF51182">
    <property type="entry name" value="RmlC-like cupins"/>
    <property type="match status" value="1"/>
</dbReference>
<dbReference type="EMBL" id="LJRC01000002">
    <property type="protein sequence ID" value="KPY41993.1"/>
    <property type="molecule type" value="Genomic_DNA"/>
</dbReference>
<dbReference type="GO" id="GO:0046872">
    <property type="term" value="F:metal ion binding"/>
    <property type="evidence" value="ECO:0007669"/>
    <property type="project" value="UniProtKB-KW"/>
</dbReference>
<dbReference type="InterPro" id="IPR013096">
    <property type="entry name" value="Cupin_2"/>
</dbReference>
<dbReference type="PANTHER" id="PTHR35848:SF6">
    <property type="entry name" value="CUPIN TYPE-2 DOMAIN-CONTAINING PROTEIN"/>
    <property type="match status" value="1"/>
</dbReference>
<gene>
    <name evidence="3" type="ORF">ALO52_03168</name>
</gene>
<sequence length="173" mass="19005">MQDASVMTQNAPLELASLLIRNFNEVSLEKQVRDPLYESLAGQLAAGTAASKLGASIDIVAPGKRSCPYHFHHAQEEMFIVIEGEGSLRVADQMLPIRTGDVIFIPPGPQYPHQIINTSLSPLKYLSISTREKPEICEYPDSGKYQAMASGEGAAFVARQRVDLNVDYWDGEP</sequence>